<evidence type="ECO:0008006" key="5">
    <source>
        <dbReference type="Google" id="ProtNLM"/>
    </source>
</evidence>
<comment type="caution">
    <text evidence="3">The sequence shown here is derived from an EMBL/GenBank/DDBJ whole genome shotgun (WGS) entry which is preliminary data.</text>
</comment>
<organism evidence="3 4">
    <name type="scientific">Paenibacillus contaminans</name>
    <dbReference type="NCBI Taxonomy" id="450362"/>
    <lineage>
        <taxon>Bacteria</taxon>
        <taxon>Bacillati</taxon>
        <taxon>Bacillota</taxon>
        <taxon>Bacilli</taxon>
        <taxon>Bacillales</taxon>
        <taxon>Paenibacillaceae</taxon>
        <taxon>Paenibacillus</taxon>
    </lineage>
</organism>
<accession>A0A329MNI0</accession>
<keyword evidence="4" id="KW-1185">Reference proteome</keyword>
<name>A0A329MNI0_9BACL</name>
<dbReference type="NCBIfam" id="NF038039">
    <property type="entry name" value="WGxxGxxG-CTERM"/>
    <property type="match status" value="1"/>
</dbReference>
<dbReference type="RefSeq" id="WP_113030874.1">
    <property type="nucleotide sequence ID" value="NZ_QMFB01000005.1"/>
</dbReference>
<evidence type="ECO:0000313" key="3">
    <source>
        <dbReference type="EMBL" id="RAV21172.1"/>
    </source>
</evidence>
<sequence length="177" mass="18898">MKKLQLMSAALIILTMLAGPQAVQAHTGTNTGKDTGADTGMNLMGEPSTSVGTPAPGNPPGNSQMLNRTNPDTGIYSNTGNVYDTTRVHGPNPTVTPNTYRMQSTTTLDPNMGKTAPYPTVNTPKPNNYGIGKYNMNGYQMRAAANRNNINWGWLGLLGLFGLAGLRSRGRDRDEAK</sequence>
<feature type="region of interest" description="Disordered" evidence="1">
    <location>
        <begin position="81"/>
        <end position="124"/>
    </location>
</feature>
<gene>
    <name evidence="3" type="ORF">DQG23_10940</name>
</gene>
<evidence type="ECO:0000256" key="1">
    <source>
        <dbReference type="SAM" id="MobiDB-lite"/>
    </source>
</evidence>
<proteinExistence type="predicted"/>
<feature type="region of interest" description="Disordered" evidence="1">
    <location>
        <begin position="25"/>
        <end position="64"/>
    </location>
</feature>
<feature type="compositionally biased region" description="Polar residues" evidence="1">
    <location>
        <begin position="93"/>
        <end position="109"/>
    </location>
</feature>
<dbReference type="Proteomes" id="UP000250369">
    <property type="component" value="Unassembled WGS sequence"/>
</dbReference>
<evidence type="ECO:0000256" key="2">
    <source>
        <dbReference type="SAM" id="SignalP"/>
    </source>
</evidence>
<feature type="signal peptide" evidence="2">
    <location>
        <begin position="1"/>
        <end position="25"/>
    </location>
</feature>
<dbReference type="AlphaFoldDB" id="A0A329MNI0"/>
<dbReference type="EMBL" id="QMFB01000005">
    <property type="protein sequence ID" value="RAV21172.1"/>
    <property type="molecule type" value="Genomic_DNA"/>
</dbReference>
<feature type="chain" id="PRO_5016400450" description="WGxxGxxG-CTERM domain-containing protein" evidence="2">
    <location>
        <begin position="26"/>
        <end position="177"/>
    </location>
</feature>
<protein>
    <recommendedName>
        <fullName evidence="5">WGxxGxxG-CTERM domain-containing protein</fullName>
    </recommendedName>
</protein>
<keyword evidence="2" id="KW-0732">Signal</keyword>
<reference evidence="3 4" key="1">
    <citation type="journal article" date="2009" name="Int. J. Syst. Evol. Microbiol.">
        <title>Paenibacillus contaminans sp. nov., isolated from a contaminated laboratory plate.</title>
        <authorList>
            <person name="Chou J.H."/>
            <person name="Lee J.H."/>
            <person name="Lin M.C."/>
            <person name="Chang P.S."/>
            <person name="Arun A.B."/>
            <person name="Young C.C."/>
            <person name="Chen W.M."/>
        </authorList>
    </citation>
    <scope>NUCLEOTIDE SEQUENCE [LARGE SCALE GENOMIC DNA]</scope>
    <source>
        <strain evidence="3 4">CKOBP-6</strain>
    </source>
</reference>
<dbReference type="NCBIfam" id="NF041742">
    <property type="entry name" value="WGxxGxxG_fam"/>
    <property type="match status" value="1"/>
</dbReference>
<evidence type="ECO:0000313" key="4">
    <source>
        <dbReference type="Proteomes" id="UP000250369"/>
    </source>
</evidence>